<organism evidence="2 3">
    <name type="scientific">Actinomadura vinacea</name>
    <dbReference type="NCBI Taxonomy" id="115336"/>
    <lineage>
        <taxon>Bacteria</taxon>
        <taxon>Bacillati</taxon>
        <taxon>Actinomycetota</taxon>
        <taxon>Actinomycetes</taxon>
        <taxon>Streptosporangiales</taxon>
        <taxon>Thermomonosporaceae</taxon>
        <taxon>Actinomadura</taxon>
    </lineage>
</organism>
<evidence type="ECO:0000313" key="3">
    <source>
        <dbReference type="Proteomes" id="UP001501231"/>
    </source>
</evidence>
<reference evidence="2 3" key="1">
    <citation type="journal article" date="2019" name="Int. J. Syst. Evol. Microbiol.">
        <title>The Global Catalogue of Microorganisms (GCM) 10K type strain sequencing project: providing services to taxonomists for standard genome sequencing and annotation.</title>
        <authorList>
            <consortium name="The Broad Institute Genomics Platform"/>
            <consortium name="The Broad Institute Genome Sequencing Center for Infectious Disease"/>
            <person name="Wu L."/>
            <person name="Ma J."/>
        </authorList>
    </citation>
    <scope>NUCLEOTIDE SEQUENCE [LARGE SCALE GENOMIC DNA]</scope>
    <source>
        <strain evidence="2 3">JCM 3325</strain>
    </source>
</reference>
<sequence>MIGDGRTVTYAELNVRSSRNQVRTWLADRNALRALRPATGAARWALPATMITALQPTIPHAPSFSSTAWRRPGHRPARAADHRADQGPSWRNGDARWDSPTDETARSTMQHPSQQNGDA</sequence>
<feature type="compositionally biased region" description="Basic and acidic residues" evidence="1">
    <location>
        <begin position="93"/>
        <end position="105"/>
    </location>
</feature>
<dbReference type="Proteomes" id="UP001501231">
    <property type="component" value="Unassembled WGS sequence"/>
</dbReference>
<gene>
    <name evidence="2" type="ORF">GCM10010191_23150</name>
</gene>
<evidence type="ECO:0000256" key="1">
    <source>
        <dbReference type="SAM" id="MobiDB-lite"/>
    </source>
</evidence>
<feature type="region of interest" description="Disordered" evidence="1">
    <location>
        <begin position="58"/>
        <end position="119"/>
    </location>
</feature>
<comment type="caution">
    <text evidence="2">The sequence shown here is derived from an EMBL/GenBank/DDBJ whole genome shotgun (WGS) entry which is preliminary data.</text>
</comment>
<protein>
    <submittedName>
        <fullName evidence="2">Uncharacterized protein</fullName>
    </submittedName>
</protein>
<proteinExistence type="predicted"/>
<name>A0ABN3ISU8_9ACTN</name>
<feature type="compositionally biased region" description="Polar residues" evidence="1">
    <location>
        <begin position="106"/>
        <end position="119"/>
    </location>
</feature>
<keyword evidence="3" id="KW-1185">Reference proteome</keyword>
<dbReference type="EMBL" id="BAAARW010000008">
    <property type="protein sequence ID" value="GAA2412916.1"/>
    <property type="molecule type" value="Genomic_DNA"/>
</dbReference>
<accession>A0ABN3ISU8</accession>
<evidence type="ECO:0000313" key="2">
    <source>
        <dbReference type="EMBL" id="GAA2412916.1"/>
    </source>
</evidence>